<evidence type="ECO:0000256" key="2">
    <source>
        <dbReference type="ARBA" id="ARBA00004651"/>
    </source>
</evidence>
<keyword evidence="21" id="KW-1185">Reference proteome</keyword>
<dbReference type="HAMAP" id="MF_00719">
    <property type="entry name" value="CobS"/>
    <property type="match status" value="1"/>
</dbReference>
<comment type="caution">
    <text evidence="20">The sequence shown here is derived from an EMBL/GenBank/DDBJ whole genome shotgun (WGS) entry which is preliminary data.</text>
</comment>
<dbReference type="InterPro" id="IPR003805">
    <property type="entry name" value="CobS"/>
</dbReference>
<evidence type="ECO:0000256" key="11">
    <source>
        <dbReference type="ARBA" id="ARBA00022842"/>
    </source>
</evidence>
<comment type="cofactor">
    <cofactor evidence="1 19">
        <name>Mg(2+)</name>
        <dbReference type="ChEBI" id="CHEBI:18420"/>
    </cofactor>
</comment>
<evidence type="ECO:0000256" key="4">
    <source>
        <dbReference type="ARBA" id="ARBA00010561"/>
    </source>
</evidence>
<evidence type="ECO:0000256" key="12">
    <source>
        <dbReference type="ARBA" id="ARBA00022989"/>
    </source>
</evidence>
<evidence type="ECO:0000313" key="20">
    <source>
        <dbReference type="EMBL" id="MFC3639311.1"/>
    </source>
</evidence>
<evidence type="ECO:0000256" key="17">
    <source>
        <dbReference type="ARBA" id="ARBA00048623"/>
    </source>
</evidence>
<feature type="transmembrane region" description="Helical" evidence="19">
    <location>
        <begin position="39"/>
        <end position="58"/>
    </location>
</feature>
<evidence type="ECO:0000256" key="18">
    <source>
        <dbReference type="ARBA" id="ARBA00049504"/>
    </source>
</evidence>
<protein>
    <recommendedName>
        <fullName evidence="6 19">Adenosylcobinamide-GDP ribazoletransferase</fullName>
        <ecNumber evidence="5 19">2.7.8.26</ecNumber>
    </recommendedName>
    <alternativeName>
        <fullName evidence="16 19">Cobalamin synthase</fullName>
    </alternativeName>
    <alternativeName>
        <fullName evidence="15 19">Cobalamin-5'-phosphate synthase</fullName>
    </alternativeName>
</protein>
<evidence type="ECO:0000256" key="8">
    <source>
        <dbReference type="ARBA" id="ARBA00022573"/>
    </source>
</evidence>
<dbReference type="PANTHER" id="PTHR34148:SF1">
    <property type="entry name" value="ADENOSYLCOBINAMIDE-GDP RIBAZOLETRANSFERASE"/>
    <property type="match status" value="1"/>
</dbReference>
<evidence type="ECO:0000256" key="1">
    <source>
        <dbReference type="ARBA" id="ARBA00001946"/>
    </source>
</evidence>
<dbReference type="NCBIfam" id="TIGR00317">
    <property type="entry name" value="cobS"/>
    <property type="match status" value="1"/>
</dbReference>
<evidence type="ECO:0000256" key="3">
    <source>
        <dbReference type="ARBA" id="ARBA00004663"/>
    </source>
</evidence>
<organism evidence="20 21">
    <name type="scientific">Camelimonas fluminis</name>
    <dbReference type="NCBI Taxonomy" id="1576911"/>
    <lineage>
        <taxon>Bacteria</taxon>
        <taxon>Pseudomonadati</taxon>
        <taxon>Pseudomonadota</taxon>
        <taxon>Alphaproteobacteria</taxon>
        <taxon>Hyphomicrobiales</taxon>
        <taxon>Chelatococcaceae</taxon>
        <taxon>Camelimonas</taxon>
    </lineage>
</organism>
<evidence type="ECO:0000256" key="6">
    <source>
        <dbReference type="ARBA" id="ARBA00015850"/>
    </source>
</evidence>
<feature type="transmembrane region" description="Helical" evidence="19">
    <location>
        <begin position="112"/>
        <end position="132"/>
    </location>
</feature>
<evidence type="ECO:0000256" key="7">
    <source>
        <dbReference type="ARBA" id="ARBA00022475"/>
    </source>
</evidence>
<dbReference type="Proteomes" id="UP001595704">
    <property type="component" value="Unassembled WGS sequence"/>
</dbReference>
<evidence type="ECO:0000256" key="16">
    <source>
        <dbReference type="ARBA" id="ARBA00032853"/>
    </source>
</evidence>
<reference evidence="21" key="1">
    <citation type="journal article" date="2019" name="Int. J. Syst. Evol. Microbiol.">
        <title>The Global Catalogue of Microorganisms (GCM) 10K type strain sequencing project: providing services to taxonomists for standard genome sequencing and annotation.</title>
        <authorList>
            <consortium name="The Broad Institute Genomics Platform"/>
            <consortium name="The Broad Institute Genome Sequencing Center for Infectious Disease"/>
            <person name="Wu L."/>
            <person name="Ma J."/>
        </authorList>
    </citation>
    <scope>NUCLEOTIDE SEQUENCE [LARGE SCALE GENOMIC DNA]</scope>
    <source>
        <strain evidence="21">KCTC 42282</strain>
    </source>
</reference>
<evidence type="ECO:0000256" key="14">
    <source>
        <dbReference type="ARBA" id="ARBA00025228"/>
    </source>
</evidence>
<dbReference type="GO" id="GO:0051073">
    <property type="term" value="F:adenosylcobinamide-GDP ribazoletransferase activity"/>
    <property type="evidence" value="ECO:0007669"/>
    <property type="project" value="UniProtKB-EC"/>
</dbReference>
<evidence type="ECO:0000256" key="5">
    <source>
        <dbReference type="ARBA" id="ARBA00013200"/>
    </source>
</evidence>
<evidence type="ECO:0000256" key="9">
    <source>
        <dbReference type="ARBA" id="ARBA00022679"/>
    </source>
</evidence>
<evidence type="ECO:0000256" key="15">
    <source>
        <dbReference type="ARBA" id="ARBA00032605"/>
    </source>
</evidence>
<feature type="transmembrane region" description="Helical" evidence="19">
    <location>
        <begin position="178"/>
        <end position="194"/>
    </location>
</feature>
<keyword evidence="12 19" id="KW-1133">Transmembrane helix</keyword>
<comment type="catalytic activity">
    <reaction evidence="18 19">
        <text>alpha-ribazole 5'-phosphate + adenosylcob(III)inamide-GDP = adenosylcob(III)alamin 5'-phosphate + GMP + H(+)</text>
        <dbReference type="Rhea" id="RHEA:23560"/>
        <dbReference type="ChEBI" id="CHEBI:15378"/>
        <dbReference type="ChEBI" id="CHEBI:57918"/>
        <dbReference type="ChEBI" id="CHEBI:58115"/>
        <dbReference type="ChEBI" id="CHEBI:60487"/>
        <dbReference type="ChEBI" id="CHEBI:60493"/>
        <dbReference type="EC" id="2.7.8.26"/>
    </reaction>
</comment>
<keyword evidence="11 19" id="KW-0460">Magnesium</keyword>
<keyword evidence="9 19" id="KW-0808">Transferase</keyword>
<feature type="transmembrane region" description="Helical" evidence="19">
    <location>
        <begin position="200"/>
        <end position="219"/>
    </location>
</feature>
<keyword evidence="7 19" id="KW-1003">Cell membrane</keyword>
<feature type="transmembrane region" description="Helical" evidence="19">
    <location>
        <begin position="64"/>
        <end position="83"/>
    </location>
</feature>
<keyword evidence="8 19" id="KW-0169">Cobalamin biosynthesis</keyword>
<comment type="subcellular location">
    <subcellularLocation>
        <location evidence="2 19">Cell membrane</location>
        <topology evidence="2 19">Multi-pass membrane protein</topology>
    </subcellularLocation>
</comment>
<comment type="function">
    <text evidence="14 19">Joins adenosylcobinamide-GDP and alpha-ribazole to generate adenosylcobalamin (Ado-cobalamin). Also synthesizes adenosylcobalamin 5'-phosphate from adenosylcobinamide-GDP and alpha-ribazole 5'-phosphate.</text>
</comment>
<evidence type="ECO:0000256" key="19">
    <source>
        <dbReference type="HAMAP-Rule" id="MF_00719"/>
    </source>
</evidence>
<gene>
    <name evidence="19 20" type="primary">cobS</name>
    <name evidence="20" type="ORF">ACFONL_18365</name>
</gene>
<comment type="similarity">
    <text evidence="4 19">Belongs to the CobS family.</text>
</comment>
<dbReference type="EMBL" id="JBHRYC010000089">
    <property type="protein sequence ID" value="MFC3639311.1"/>
    <property type="molecule type" value="Genomic_DNA"/>
</dbReference>
<sequence length="254" mass="25973">MVRSILLELRDDFQVAAGFLTRIPAGAVDKPDIARCLRVFPAIGALIGVATGLVYLGLANAGVPLPAAGAIAFLASAMLTGALHEDGLADMADGLGGYTRERRLEIMRDSRIGTFGALALVFSAIARVTALAALPLPMAIPALAACGALGRMSPAAISRWTPQARRDGLASSAGRPELHVVVSATIAALVIAAVCLPKTWFVAAVGMAIVSALAVRWLAMRQLGGYTGDVLGCAEQVAEMALLLLFAAMAGAAA</sequence>
<dbReference type="EC" id="2.7.8.26" evidence="5 19"/>
<accession>A0ABV7ULH8</accession>
<comment type="catalytic activity">
    <reaction evidence="17 19">
        <text>alpha-ribazole + adenosylcob(III)inamide-GDP = adenosylcob(III)alamin + GMP + H(+)</text>
        <dbReference type="Rhea" id="RHEA:16049"/>
        <dbReference type="ChEBI" id="CHEBI:10329"/>
        <dbReference type="ChEBI" id="CHEBI:15378"/>
        <dbReference type="ChEBI" id="CHEBI:18408"/>
        <dbReference type="ChEBI" id="CHEBI:58115"/>
        <dbReference type="ChEBI" id="CHEBI:60487"/>
        <dbReference type="EC" id="2.7.8.26"/>
    </reaction>
</comment>
<keyword evidence="13 19" id="KW-0472">Membrane</keyword>
<dbReference type="PANTHER" id="PTHR34148">
    <property type="entry name" value="ADENOSYLCOBINAMIDE-GDP RIBAZOLETRANSFERASE"/>
    <property type="match status" value="1"/>
</dbReference>
<name>A0ABV7ULH8_9HYPH</name>
<dbReference type="RefSeq" id="WP_191321465.1">
    <property type="nucleotide sequence ID" value="NZ_BNCG01000087.1"/>
</dbReference>
<evidence type="ECO:0000256" key="13">
    <source>
        <dbReference type="ARBA" id="ARBA00023136"/>
    </source>
</evidence>
<proteinExistence type="inferred from homology"/>
<comment type="pathway">
    <text evidence="3 19">Cofactor biosynthesis; adenosylcobalamin biosynthesis; adenosylcobalamin from cob(II)yrinate a,c-diamide: step 7/7.</text>
</comment>
<keyword evidence="10 19" id="KW-0812">Transmembrane</keyword>
<evidence type="ECO:0000256" key="10">
    <source>
        <dbReference type="ARBA" id="ARBA00022692"/>
    </source>
</evidence>
<evidence type="ECO:0000313" key="21">
    <source>
        <dbReference type="Proteomes" id="UP001595704"/>
    </source>
</evidence>
<dbReference type="Pfam" id="PF02654">
    <property type="entry name" value="CobS"/>
    <property type="match status" value="1"/>
</dbReference>